<dbReference type="RefSeq" id="WP_005880618.1">
    <property type="nucleotide sequence ID" value="NZ_CP019430.1"/>
</dbReference>
<dbReference type="EMBL" id="GG658170">
    <property type="protein sequence ID" value="EEO29856.1"/>
    <property type="molecule type" value="Genomic_DNA"/>
</dbReference>
<sequence length="155" mass="17416">MSKRILKGLVGIVAVLTLFASANAENVTVPAKSVLSYRQQQVIRNEFSKIESPSERKMAMEWSDAKKVAETMCRPIALKYFQKQFRDADRVFLGNVQSDSLKLQSNELLTGTGQVRAGGTWHYFTFSCQLNPRNGRAVSFAADITRSETYSRQSI</sequence>
<gene>
    <name evidence="2" type="ORF">OFBG_00884</name>
</gene>
<proteinExistence type="predicted"/>
<accession>C3X9I0</accession>
<feature type="chain" id="PRO_5030167001" description="DUF930 domain-containing protein" evidence="1">
    <location>
        <begin position="25"/>
        <end position="155"/>
    </location>
</feature>
<feature type="signal peptide" evidence="1">
    <location>
        <begin position="1"/>
        <end position="24"/>
    </location>
</feature>
<dbReference type="OrthoDB" id="122556at2"/>
<dbReference type="HOGENOM" id="CLU_140412_0_0_4"/>
<evidence type="ECO:0000256" key="1">
    <source>
        <dbReference type="SAM" id="SignalP"/>
    </source>
</evidence>
<evidence type="ECO:0000313" key="3">
    <source>
        <dbReference type="Proteomes" id="UP000005089"/>
    </source>
</evidence>
<reference evidence="2 3" key="1">
    <citation type="submission" date="2009-02" db="EMBL/GenBank/DDBJ databases">
        <title>The Genome Sequence of Oxalobacter formigenes OXCC13.</title>
        <authorList>
            <consortium name="The Broad Institute Genome Sequencing Platform"/>
            <person name="Ward D."/>
            <person name="Young S.K."/>
            <person name="Kodira C.D."/>
            <person name="Zeng Q."/>
            <person name="Koehrsen M."/>
            <person name="Alvarado L."/>
            <person name="Berlin A."/>
            <person name="Borenstein D."/>
            <person name="Chen Z."/>
            <person name="Engels R."/>
            <person name="Freedman E."/>
            <person name="Gellesch M."/>
            <person name="Goldberg J."/>
            <person name="Griggs A."/>
            <person name="Gujja S."/>
            <person name="Heiman D."/>
            <person name="Hepburn T."/>
            <person name="Howarth C."/>
            <person name="Jen D."/>
            <person name="Larson L."/>
            <person name="Lewis B."/>
            <person name="Mehta T."/>
            <person name="Park D."/>
            <person name="Pearson M."/>
            <person name="Roberts A."/>
            <person name="Saif S."/>
            <person name="Shea T."/>
            <person name="Shenoy N."/>
            <person name="Sisk P."/>
            <person name="Stolte C."/>
            <person name="Sykes S."/>
            <person name="Walk T."/>
            <person name="White J."/>
            <person name="Yandava C."/>
            <person name="Allison M.J."/>
            <person name="Lander E."/>
            <person name="Nusbaum C."/>
            <person name="Galagan J."/>
            <person name="Birren B."/>
        </authorList>
    </citation>
    <scope>NUCLEOTIDE SEQUENCE [LARGE SCALE GENOMIC DNA]</scope>
    <source>
        <strain evidence="2 3">OXCC13</strain>
    </source>
</reference>
<dbReference type="GeneID" id="77135154"/>
<dbReference type="eggNOG" id="ENOG5033FZD">
    <property type="taxonomic scope" value="Bacteria"/>
</dbReference>
<name>C3X9I0_OXAFO</name>
<evidence type="ECO:0008006" key="4">
    <source>
        <dbReference type="Google" id="ProtNLM"/>
    </source>
</evidence>
<keyword evidence="3" id="KW-1185">Reference proteome</keyword>
<protein>
    <recommendedName>
        <fullName evidence="4">DUF930 domain-containing protein</fullName>
    </recommendedName>
</protein>
<keyword evidence="1" id="KW-0732">Signal</keyword>
<dbReference type="AlphaFoldDB" id="C3X9I0"/>
<dbReference type="STRING" id="847.BRW83_1271"/>
<organism evidence="2 3">
    <name type="scientific">Oxalobacter formigenes OXCC13</name>
    <dbReference type="NCBI Taxonomy" id="556269"/>
    <lineage>
        <taxon>Bacteria</taxon>
        <taxon>Pseudomonadati</taxon>
        <taxon>Pseudomonadota</taxon>
        <taxon>Betaproteobacteria</taxon>
        <taxon>Burkholderiales</taxon>
        <taxon>Oxalobacteraceae</taxon>
        <taxon>Oxalobacter</taxon>
    </lineage>
</organism>
<evidence type="ECO:0000313" key="2">
    <source>
        <dbReference type="EMBL" id="EEO29856.1"/>
    </source>
</evidence>
<dbReference type="Proteomes" id="UP000005089">
    <property type="component" value="Unassembled WGS sequence"/>
</dbReference>